<dbReference type="Proteomes" id="UP000472676">
    <property type="component" value="Unassembled WGS sequence"/>
</dbReference>
<dbReference type="GO" id="GO:0050661">
    <property type="term" value="F:NADP binding"/>
    <property type="evidence" value="ECO:0007669"/>
    <property type="project" value="InterPro"/>
</dbReference>
<sequence>MAFDAGGGESGAMSVLIIGSGFSGLGLAVRLKQAGIEDFEILERADSVGGTWRDNRYPGCACDVQSHLYSFSFEQNPEWTRMFAQQPEIERYLQGVADKYGLLGHTRFGANVVAARYDETHALWRVETADGRRFSGRVLVSGMGALSNPSIPKIPGLADFKGKLFHSAQWDHDYELAGKRVAVIGTGASAIQFVPQIVPKLAHLDLYQRTPPWIMPKPDRAISDGERRLFRVLPFTQKLMRAGLYAMLETRVLGFVVNPALMRLVQRTAERHLRRQVPDPALRARLTPSYTIGCKRVLISDDYFPALTQKHVDVISDQVTEVRADAVVTADGTAREVDAIILGTGFTVQDPIPRGAIFGRGARDLWDRWNEKGVEAYLGASVHGFPNFFMLMGPNTGLGHTSQVFMIESHIAYVMDCIRQMRAKQLRAVDVRAEVQQQFNDKLQNSVNAAIWNQGGCKSWYLDARGRNTTIWPGFTFVFRGKTRRFRLADYALEKTTSAARA</sequence>
<evidence type="ECO:0000256" key="3">
    <source>
        <dbReference type="ARBA" id="ARBA00023002"/>
    </source>
</evidence>
<dbReference type="InterPro" id="IPR036188">
    <property type="entry name" value="FAD/NAD-bd_sf"/>
</dbReference>
<keyword evidence="1" id="KW-0285">Flavoprotein</keyword>
<dbReference type="RefSeq" id="WP_166259339.1">
    <property type="nucleotide sequence ID" value="NZ_JAAMOW010000008.1"/>
</dbReference>
<evidence type="ECO:0000256" key="1">
    <source>
        <dbReference type="ARBA" id="ARBA00022630"/>
    </source>
</evidence>
<reference evidence="4 5" key="1">
    <citation type="journal article" date="2014" name="Int. J. Syst. Evol. Microbiol.">
        <title>Solimonas terrae sp. nov., isolated from soil.</title>
        <authorList>
            <person name="Kim S.J."/>
            <person name="Moon J.Y."/>
            <person name="Weon H.Y."/>
            <person name="Ahn J.H."/>
            <person name="Chen W.M."/>
            <person name="Kwon S.W."/>
        </authorList>
    </citation>
    <scope>NUCLEOTIDE SEQUENCE [LARGE SCALE GENOMIC DNA]</scope>
    <source>
        <strain evidence="4 5">KIS83-12</strain>
    </source>
</reference>
<dbReference type="SUPFAM" id="SSF51905">
    <property type="entry name" value="FAD/NAD(P)-binding domain"/>
    <property type="match status" value="2"/>
</dbReference>
<dbReference type="InterPro" id="IPR051209">
    <property type="entry name" value="FAD-bind_Monooxygenase_sf"/>
</dbReference>
<proteinExistence type="predicted"/>
<dbReference type="InterPro" id="IPR020946">
    <property type="entry name" value="Flavin_mOase-like"/>
</dbReference>
<organism evidence="4 5">
    <name type="scientific">Solimonas terrae</name>
    <dbReference type="NCBI Taxonomy" id="1396819"/>
    <lineage>
        <taxon>Bacteria</taxon>
        <taxon>Pseudomonadati</taxon>
        <taxon>Pseudomonadota</taxon>
        <taxon>Gammaproteobacteria</taxon>
        <taxon>Nevskiales</taxon>
        <taxon>Nevskiaceae</taxon>
        <taxon>Solimonas</taxon>
    </lineage>
</organism>
<dbReference type="GO" id="GO:0004499">
    <property type="term" value="F:N,N-dimethylaniline monooxygenase activity"/>
    <property type="evidence" value="ECO:0007669"/>
    <property type="project" value="InterPro"/>
</dbReference>
<protein>
    <submittedName>
        <fullName evidence="4">NAD(P)/FAD-dependent oxidoreductase</fullName>
    </submittedName>
</protein>
<evidence type="ECO:0000256" key="2">
    <source>
        <dbReference type="ARBA" id="ARBA00022827"/>
    </source>
</evidence>
<keyword evidence="5" id="KW-1185">Reference proteome</keyword>
<dbReference type="EMBL" id="JAAMOW010000008">
    <property type="protein sequence ID" value="NGY06235.1"/>
    <property type="molecule type" value="Genomic_DNA"/>
</dbReference>
<dbReference type="PANTHER" id="PTHR42877">
    <property type="entry name" value="L-ORNITHINE N(5)-MONOOXYGENASE-RELATED"/>
    <property type="match status" value="1"/>
</dbReference>
<gene>
    <name evidence="4" type="ORF">G7Y85_15790</name>
</gene>
<evidence type="ECO:0000313" key="4">
    <source>
        <dbReference type="EMBL" id="NGY06235.1"/>
    </source>
</evidence>
<keyword evidence="3" id="KW-0560">Oxidoreductase</keyword>
<evidence type="ECO:0000313" key="5">
    <source>
        <dbReference type="Proteomes" id="UP000472676"/>
    </source>
</evidence>
<name>A0A6M2BVF7_9GAMM</name>
<dbReference type="AlphaFoldDB" id="A0A6M2BVF7"/>
<keyword evidence="2" id="KW-0274">FAD</keyword>
<dbReference type="GO" id="GO:0050660">
    <property type="term" value="F:flavin adenine dinucleotide binding"/>
    <property type="evidence" value="ECO:0007669"/>
    <property type="project" value="InterPro"/>
</dbReference>
<dbReference type="Pfam" id="PF00743">
    <property type="entry name" value="FMO-like"/>
    <property type="match status" value="1"/>
</dbReference>
<accession>A0A6M2BVF7</accession>
<comment type="caution">
    <text evidence="4">The sequence shown here is derived from an EMBL/GenBank/DDBJ whole genome shotgun (WGS) entry which is preliminary data.</text>
</comment>
<dbReference type="Gene3D" id="3.50.50.60">
    <property type="entry name" value="FAD/NAD(P)-binding domain"/>
    <property type="match status" value="2"/>
</dbReference>
<dbReference type="PANTHER" id="PTHR42877:SF4">
    <property type="entry name" value="FAD_NAD(P)-BINDING DOMAIN-CONTAINING PROTEIN-RELATED"/>
    <property type="match status" value="1"/>
</dbReference>